<dbReference type="SUPFAM" id="SSF89360">
    <property type="entry name" value="HesB-like domain"/>
    <property type="match status" value="1"/>
</dbReference>
<gene>
    <name evidence="2" type="ORF">ACFSJF_16760</name>
</gene>
<dbReference type="InterPro" id="IPR035903">
    <property type="entry name" value="HesB-like_dom_sf"/>
</dbReference>
<comment type="caution">
    <text evidence="2">The sequence shown here is derived from an EMBL/GenBank/DDBJ whole genome shotgun (WGS) entry which is preliminary data.</text>
</comment>
<protein>
    <submittedName>
        <fullName evidence="2">Iron-sulfur cluster biosynthesis family protein</fullName>
    </submittedName>
</protein>
<accession>A0ABW4W6H9</accession>
<keyword evidence="3" id="KW-1185">Reference proteome</keyword>
<reference evidence="3" key="1">
    <citation type="journal article" date="2019" name="Int. J. Syst. Evol. Microbiol.">
        <title>The Global Catalogue of Microorganisms (GCM) 10K type strain sequencing project: providing services to taxonomists for standard genome sequencing and annotation.</title>
        <authorList>
            <consortium name="The Broad Institute Genomics Platform"/>
            <consortium name="The Broad Institute Genome Sequencing Center for Infectious Disease"/>
            <person name="Wu L."/>
            <person name="Ma J."/>
        </authorList>
    </citation>
    <scope>NUCLEOTIDE SEQUENCE [LARGE SCALE GENOMIC DNA]</scope>
    <source>
        <strain evidence="3">R28</strain>
    </source>
</reference>
<dbReference type="Gene3D" id="2.60.300.12">
    <property type="entry name" value="HesB-like domain"/>
    <property type="match status" value="1"/>
</dbReference>
<organism evidence="2 3">
    <name type="scientific">Ornithinibacillus salinisoli</name>
    <dbReference type="NCBI Taxonomy" id="1848459"/>
    <lineage>
        <taxon>Bacteria</taxon>
        <taxon>Bacillati</taxon>
        <taxon>Bacillota</taxon>
        <taxon>Bacilli</taxon>
        <taxon>Bacillales</taxon>
        <taxon>Bacillaceae</taxon>
        <taxon>Ornithinibacillus</taxon>
    </lineage>
</organism>
<dbReference type="Pfam" id="PF01521">
    <property type="entry name" value="Fe-S_biosyn"/>
    <property type="match status" value="1"/>
</dbReference>
<name>A0ABW4W6H9_9BACI</name>
<dbReference type="RefSeq" id="WP_377557136.1">
    <property type="nucleotide sequence ID" value="NZ_JBHUHQ010000021.1"/>
</dbReference>
<evidence type="ECO:0000259" key="1">
    <source>
        <dbReference type="Pfam" id="PF01521"/>
    </source>
</evidence>
<dbReference type="InterPro" id="IPR000361">
    <property type="entry name" value="ATAP_core_dom"/>
</dbReference>
<evidence type="ECO:0000313" key="2">
    <source>
        <dbReference type="EMBL" id="MFD2045930.1"/>
    </source>
</evidence>
<dbReference type="EMBL" id="JBHUHQ010000021">
    <property type="protein sequence ID" value="MFD2045930.1"/>
    <property type="molecule type" value="Genomic_DNA"/>
</dbReference>
<feature type="domain" description="Core" evidence="1">
    <location>
        <begin position="1"/>
        <end position="96"/>
    </location>
</feature>
<dbReference type="Proteomes" id="UP001597383">
    <property type="component" value="Unassembled WGS sequence"/>
</dbReference>
<proteinExistence type="predicted"/>
<sequence>MELTITEIAMEKINEIGNPSLKLLLWYETEGCGCGVNGVPTFQLINEPTSYDKTIICREIPTFVRDQQVVFFAKDMKLDFINGAFRLLSREGILNPFISPASIHINVA</sequence>
<evidence type="ECO:0000313" key="3">
    <source>
        <dbReference type="Proteomes" id="UP001597383"/>
    </source>
</evidence>